<feature type="chain" id="PRO_5011969963" description="Fibronectin type-III domain-containing protein" evidence="1">
    <location>
        <begin position="25"/>
        <end position="646"/>
    </location>
</feature>
<keyword evidence="3" id="KW-1185">Reference proteome</keyword>
<gene>
    <name evidence="2" type="ORF">CDA63_13615</name>
</gene>
<dbReference type="InterPro" id="IPR026341">
    <property type="entry name" value="T9SS_type_B"/>
</dbReference>
<dbReference type="EMBL" id="NIRR01000023">
    <property type="protein sequence ID" value="OWP62541.1"/>
    <property type="molecule type" value="Genomic_DNA"/>
</dbReference>
<evidence type="ECO:0000313" key="2">
    <source>
        <dbReference type="EMBL" id="OWP62541.1"/>
    </source>
</evidence>
<dbReference type="RefSeq" id="WP_088465007.1">
    <property type="nucleotide sequence ID" value="NZ_NIRR01000023.1"/>
</dbReference>
<accession>A0A246FJ15</accession>
<reference evidence="2 3" key="1">
    <citation type="submission" date="2017-06" db="EMBL/GenBank/DDBJ databases">
        <title>Hymenobacter amundsenii sp. nov. isolated from regoliths in Antarctica.</title>
        <authorList>
            <person name="Sedlacek I."/>
            <person name="Kralova S."/>
            <person name="Pantucek R."/>
            <person name="Svec P."/>
            <person name="Holochova P."/>
            <person name="Stankova E."/>
            <person name="Vrbovska V."/>
            <person name="Busse H.-J."/>
        </authorList>
    </citation>
    <scope>NUCLEOTIDE SEQUENCE [LARGE SCALE GENOMIC DNA]</scope>
    <source>
        <strain evidence="2 3">CCM 8682</strain>
    </source>
</reference>
<dbReference type="Pfam" id="PF13585">
    <property type="entry name" value="CHU_C"/>
    <property type="match status" value="1"/>
</dbReference>
<name>A0A246FJ15_9BACT</name>
<organism evidence="2 3">
    <name type="scientific">Hymenobacter amundsenii</name>
    <dbReference type="NCBI Taxonomy" id="2006685"/>
    <lineage>
        <taxon>Bacteria</taxon>
        <taxon>Pseudomonadati</taxon>
        <taxon>Bacteroidota</taxon>
        <taxon>Cytophagia</taxon>
        <taxon>Cytophagales</taxon>
        <taxon>Hymenobacteraceae</taxon>
        <taxon>Hymenobacter</taxon>
    </lineage>
</organism>
<keyword evidence="1" id="KW-0732">Signal</keyword>
<dbReference type="AlphaFoldDB" id="A0A246FJ15"/>
<comment type="caution">
    <text evidence="2">The sequence shown here is derived from an EMBL/GenBank/DDBJ whole genome shotgun (WGS) entry which is preliminary data.</text>
</comment>
<dbReference type="NCBIfam" id="TIGR04131">
    <property type="entry name" value="Bac_Flav_CTERM"/>
    <property type="match status" value="1"/>
</dbReference>
<evidence type="ECO:0000256" key="1">
    <source>
        <dbReference type="SAM" id="SignalP"/>
    </source>
</evidence>
<evidence type="ECO:0008006" key="4">
    <source>
        <dbReference type="Google" id="ProtNLM"/>
    </source>
</evidence>
<evidence type="ECO:0000313" key="3">
    <source>
        <dbReference type="Proteomes" id="UP000197277"/>
    </source>
</evidence>
<feature type="signal peptide" evidence="1">
    <location>
        <begin position="1"/>
        <end position="24"/>
    </location>
</feature>
<proteinExistence type="predicted"/>
<dbReference type="Proteomes" id="UP000197277">
    <property type="component" value="Unassembled WGS sequence"/>
</dbReference>
<sequence>MMRTAFLLWVCGLLSLLNAPTLRAQGSCVSMTDAGACFEAYDAATGRPIAKLLCVGRPVRLRDCSGKGLKPGEIYYRQGSTTLCTGFTDTTTTFTPTAPGPLIVTQNTQGSVSGSQGIIFSKTYEVVAAPAPTFTVAVCSPGLVQVTITDSNYSGYFVQIGNGPLVPAVRNAPVSYPVAAPNTVTVTGRNSQALLCDGVATQPFVPLPAPQAPVLRSLTTPADGTASFAFDALQPAYRYQLQVADATGGYRDVTAVPTGATTLTLPAAPLPGCFRLLLQDQCQPLVFSRPSNEICSVRLTGTALNGRNQLSWTSAGTGTYTLTRTEGSTSVPLPLPAGATEYADAAITCGSTYRYRLSLTSGPAVSVANEVSLTAQSSTPPVTPRLVASFNLRNQVVLTTNATGTGGQLTYQRNGTLLATTAARTLTDSLAGPPDPATPRCYTVAFQDDCGNRALASSAPACPVQLRAEPANLTGSEIRLTWSALTGPDSTVRVSYRVLTLSATNAVLGSVLVGPARTYLDLRPPADQQAVRYRIEANGAGLAAPSYSNVATVARPVKVFVPTAFTPNGDGLNDVLELKGRFLDNFRFTIIDRNGQTVFQTTDRARSWDGRIGSAAPAPGAYVWQFEATDQAGRRTTEHGTVTILR</sequence>
<protein>
    <recommendedName>
        <fullName evidence="4">Fibronectin type-III domain-containing protein</fullName>
    </recommendedName>
</protein>
<dbReference type="OrthoDB" id="631648at2"/>